<protein>
    <recommendedName>
        <fullName evidence="4">DUF883 domain-containing protein</fullName>
    </recommendedName>
</protein>
<name>A0A1I3KW02_9PLAN</name>
<dbReference type="Proteomes" id="UP000199518">
    <property type="component" value="Unassembled WGS sequence"/>
</dbReference>
<keyword evidence="3" id="KW-1185">Reference proteome</keyword>
<dbReference type="RefSeq" id="WP_217647110.1">
    <property type="nucleotide sequence ID" value="NZ_FOQD01000012.1"/>
</dbReference>
<keyword evidence="1" id="KW-1133">Transmembrane helix</keyword>
<feature type="transmembrane region" description="Helical" evidence="1">
    <location>
        <begin position="45"/>
        <end position="62"/>
    </location>
</feature>
<sequence>MIQAKNGHQSVQDVTRKAKAAVGSQLAEARRIEHEVGQWIKQNPIFGISLALALGVGLGLLLKRRA</sequence>
<reference evidence="3" key="1">
    <citation type="submission" date="2016-10" db="EMBL/GenBank/DDBJ databases">
        <authorList>
            <person name="Varghese N."/>
            <person name="Submissions S."/>
        </authorList>
    </citation>
    <scope>NUCLEOTIDE SEQUENCE [LARGE SCALE GENOMIC DNA]</scope>
    <source>
        <strain evidence="3">DSM 26348</strain>
    </source>
</reference>
<evidence type="ECO:0000313" key="3">
    <source>
        <dbReference type="Proteomes" id="UP000199518"/>
    </source>
</evidence>
<dbReference type="STRING" id="1576369.SAMN05421753_11262"/>
<keyword evidence="1" id="KW-0812">Transmembrane</keyword>
<dbReference type="AlphaFoldDB" id="A0A1I3KW02"/>
<gene>
    <name evidence="2" type="ORF">SAMN05421753_11262</name>
</gene>
<organism evidence="2 3">
    <name type="scientific">Planctomicrobium piriforme</name>
    <dbReference type="NCBI Taxonomy" id="1576369"/>
    <lineage>
        <taxon>Bacteria</taxon>
        <taxon>Pseudomonadati</taxon>
        <taxon>Planctomycetota</taxon>
        <taxon>Planctomycetia</taxon>
        <taxon>Planctomycetales</taxon>
        <taxon>Planctomycetaceae</taxon>
        <taxon>Planctomicrobium</taxon>
    </lineage>
</organism>
<evidence type="ECO:0000256" key="1">
    <source>
        <dbReference type="SAM" id="Phobius"/>
    </source>
</evidence>
<proteinExistence type="predicted"/>
<keyword evidence="1" id="KW-0472">Membrane</keyword>
<evidence type="ECO:0000313" key="2">
    <source>
        <dbReference type="EMBL" id="SFI76721.1"/>
    </source>
</evidence>
<dbReference type="EMBL" id="FOQD01000012">
    <property type="protein sequence ID" value="SFI76721.1"/>
    <property type="molecule type" value="Genomic_DNA"/>
</dbReference>
<evidence type="ECO:0008006" key="4">
    <source>
        <dbReference type="Google" id="ProtNLM"/>
    </source>
</evidence>
<accession>A0A1I3KW02</accession>